<evidence type="ECO:0000256" key="2">
    <source>
        <dbReference type="ARBA" id="ARBA00012438"/>
    </source>
</evidence>
<dbReference type="PANTHER" id="PTHR42878">
    <property type="entry name" value="TWO-COMPONENT HISTIDINE KINASE"/>
    <property type="match status" value="1"/>
</dbReference>
<dbReference type="SUPFAM" id="SSF55874">
    <property type="entry name" value="ATPase domain of HSP90 chaperone/DNA topoisomerase II/histidine kinase"/>
    <property type="match status" value="1"/>
</dbReference>
<evidence type="ECO:0000256" key="3">
    <source>
        <dbReference type="ARBA" id="ARBA00022553"/>
    </source>
</evidence>
<dbReference type="PANTHER" id="PTHR42878:SF15">
    <property type="entry name" value="BACTERIOPHYTOCHROME"/>
    <property type="match status" value="1"/>
</dbReference>
<dbReference type="Gene3D" id="1.10.287.130">
    <property type="match status" value="1"/>
</dbReference>
<dbReference type="GO" id="GO:0007234">
    <property type="term" value="P:osmosensory signaling via phosphorelay pathway"/>
    <property type="evidence" value="ECO:0007669"/>
    <property type="project" value="TreeGrafter"/>
</dbReference>
<organism evidence="8 9">
    <name type="scientific">Maribacter aurantiacus</name>
    <dbReference type="NCBI Taxonomy" id="1882343"/>
    <lineage>
        <taxon>Bacteria</taxon>
        <taxon>Pseudomonadati</taxon>
        <taxon>Bacteroidota</taxon>
        <taxon>Flavobacteriia</taxon>
        <taxon>Flavobacteriales</taxon>
        <taxon>Flavobacteriaceae</taxon>
        <taxon>Maribacter</taxon>
    </lineage>
</organism>
<gene>
    <name evidence="8" type="ORF">FEK29_11400</name>
</gene>
<evidence type="ECO:0000256" key="4">
    <source>
        <dbReference type="ARBA" id="ARBA00022679"/>
    </source>
</evidence>
<keyword evidence="3" id="KW-0597">Phosphoprotein</keyword>
<dbReference type="InterPro" id="IPR036890">
    <property type="entry name" value="HATPase_C_sf"/>
</dbReference>
<reference evidence="8 9" key="1">
    <citation type="journal article" date="2017" name="Int. J. Syst. Evol. Microbiol.">
        <title>Maripseudobacter aurantiacus gen. nov., sp. nov., a novel member of the family Flavobacteriaceae isolated from a sedimentation basin.</title>
        <authorList>
            <person name="Chen C."/>
            <person name="Su Y."/>
            <person name="Tao T."/>
            <person name="Fu G."/>
            <person name="Zhang C."/>
            <person name="Sun C."/>
            <person name="Zhang X."/>
            <person name="Wu M."/>
        </authorList>
    </citation>
    <scope>NUCLEOTIDE SEQUENCE [LARGE SCALE GENOMIC DNA]</scope>
    <source>
        <strain evidence="9">CDA4</strain>
    </source>
</reference>
<dbReference type="EMBL" id="VBUK01000006">
    <property type="protein sequence ID" value="TLF44416.1"/>
    <property type="molecule type" value="Genomic_DNA"/>
</dbReference>
<dbReference type="GO" id="GO:0030295">
    <property type="term" value="F:protein kinase activator activity"/>
    <property type="evidence" value="ECO:0007669"/>
    <property type="project" value="TreeGrafter"/>
</dbReference>
<dbReference type="PROSITE" id="PS50109">
    <property type="entry name" value="HIS_KIN"/>
    <property type="match status" value="1"/>
</dbReference>
<dbReference type="Pfam" id="PF02518">
    <property type="entry name" value="HATPase_c"/>
    <property type="match status" value="1"/>
</dbReference>
<dbReference type="RefSeq" id="WP_138258565.1">
    <property type="nucleotide sequence ID" value="NZ_VBUK01000006.1"/>
</dbReference>
<comment type="caution">
    <text evidence="8">The sequence shown here is derived from an EMBL/GenBank/DDBJ whole genome shotgun (WGS) entry which is preliminary data.</text>
</comment>
<keyword evidence="4" id="KW-0808">Transferase</keyword>
<proteinExistence type="predicted"/>
<keyword evidence="5 8" id="KW-0418">Kinase</keyword>
<dbReference type="InterPro" id="IPR003594">
    <property type="entry name" value="HATPase_dom"/>
</dbReference>
<feature type="domain" description="Histidine kinase" evidence="7">
    <location>
        <begin position="144"/>
        <end position="352"/>
    </location>
</feature>
<dbReference type="AlphaFoldDB" id="A0A5R8M4B5"/>
<dbReference type="Gene3D" id="3.30.565.10">
    <property type="entry name" value="Histidine kinase-like ATPase, C-terminal domain"/>
    <property type="match status" value="1"/>
</dbReference>
<dbReference type="InterPro" id="IPR004358">
    <property type="entry name" value="Sig_transdc_His_kin-like_C"/>
</dbReference>
<feature type="coiled-coil region" evidence="6">
    <location>
        <begin position="59"/>
        <end position="93"/>
    </location>
</feature>
<evidence type="ECO:0000256" key="6">
    <source>
        <dbReference type="SAM" id="Coils"/>
    </source>
</evidence>
<evidence type="ECO:0000256" key="5">
    <source>
        <dbReference type="ARBA" id="ARBA00022777"/>
    </source>
</evidence>
<evidence type="ECO:0000259" key="7">
    <source>
        <dbReference type="PROSITE" id="PS50109"/>
    </source>
</evidence>
<keyword evidence="6" id="KW-0175">Coiled coil</keyword>
<evidence type="ECO:0000256" key="1">
    <source>
        <dbReference type="ARBA" id="ARBA00000085"/>
    </source>
</evidence>
<dbReference type="GO" id="GO:0000156">
    <property type="term" value="F:phosphorelay response regulator activity"/>
    <property type="evidence" value="ECO:0007669"/>
    <property type="project" value="TreeGrafter"/>
</dbReference>
<comment type="catalytic activity">
    <reaction evidence="1">
        <text>ATP + protein L-histidine = ADP + protein N-phospho-L-histidine.</text>
        <dbReference type="EC" id="2.7.13.3"/>
    </reaction>
</comment>
<dbReference type="InterPro" id="IPR003661">
    <property type="entry name" value="HisK_dim/P_dom"/>
</dbReference>
<dbReference type="SUPFAM" id="SSF47384">
    <property type="entry name" value="Homodimeric domain of signal transducing histidine kinase"/>
    <property type="match status" value="1"/>
</dbReference>
<name>A0A5R8M4B5_9FLAO</name>
<dbReference type="Proteomes" id="UP000308382">
    <property type="component" value="Unassembled WGS sequence"/>
</dbReference>
<dbReference type="CDD" id="cd00082">
    <property type="entry name" value="HisKA"/>
    <property type="match status" value="1"/>
</dbReference>
<feature type="coiled-coil region" evidence="6">
    <location>
        <begin position="117"/>
        <end position="148"/>
    </location>
</feature>
<accession>A0A5R8M4B5</accession>
<protein>
    <recommendedName>
        <fullName evidence="2">histidine kinase</fullName>
        <ecNumber evidence="2">2.7.13.3</ecNumber>
    </recommendedName>
</protein>
<keyword evidence="9" id="KW-1185">Reference proteome</keyword>
<evidence type="ECO:0000313" key="9">
    <source>
        <dbReference type="Proteomes" id="UP000308382"/>
    </source>
</evidence>
<dbReference type="InterPro" id="IPR050351">
    <property type="entry name" value="BphY/WalK/GraS-like"/>
</dbReference>
<dbReference type="OrthoDB" id="9811889at2"/>
<dbReference type="InterPro" id="IPR005467">
    <property type="entry name" value="His_kinase_dom"/>
</dbReference>
<dbReference type="EC" id="2.7.13.3" evidence="2"/>
<dbReference type="InterPro" id="IPR036097">
    <property type="entry name" value="HisK_dim/P_sf"/>
</dbReference>
<sequence length="352" mass="40845">MHSLLKRQLRKYLPNEEHLTEEMTQFLDAVQKSYENFDEKFYMLQRASTISSEELFEANQRLEKEAVRQKAILTDLESAIESLSKNLQEKEVLFTEGEHGFNAEYLAKNISDLALRMSDMTTEKDRLLKDLEEQNKSLNNYAQMVSHDLKSPIRNINALMSWIVDEEKEKFSDISKNNCSLVSQNLEKMDKLISGILKHATLGQTQEQPVSFELRNLLEEIQRTIYIPENVSLTFGEELPTMTFEKERLEQLFMNLITNAVKATEDKENGIISINYEPDDTFWKFSIADNGKGIPKYHQEGVFEMFKKLENDVLSTGIGLAIVKKIIELYEGEICLESEEDRGTTFYFTLKK</sequence>
<dbReference type="SMART" id="SM00387">
    <property type="entry name" value="HATPase_c"/>
    <property type="match status" value="1"/>
</dbReference>
<dbReference type="PRINTS" id="PR00344">
    <property type="entry name" value="BCTRLSENSOR"/>
</dbReference>
<evidence type="ECO:0000313" key="8">
    <source>
        <dbReference type="EMBL" id="TLF44416.1"/>
    </source>
</evidence>
<dbReference type="GO" id="GO:0000155">
    <property type="term" value="F:phosphorelay sensor kinase activity"/>
    <property type="evidence" value="ECO:0007669"/>
    <property type="project" value="InterPro"/>
</dbReference>